<name>A0A841MLJ9_9BACT</name>
<reference evidence="1 2" key="1">
    <citation type="submission" date="2020-08" db="EMBL/GenBank/DDBJ databases">
        <title>Genomic Encyclopedia of Type Strains, Phase IV (KMG-IV): sequencing the most valuable type-strain genomes for metagenomic binning, comparative biology and taxonomic classification.</title>
        <authorList>
            <person name="Goeker M."/>
        </authorList>
    </citation>
    <scope>NUCLEOTIDE SEQUENCE [LARGE SCALE GENOMIC DNA]</scope>
    <source>
        <strain evidence="1 2">DSM 102044</strain>
    </source>
</reference>
<sequence length="160" mass="18469">MRLDKIVLILFTFLLVGCQENPVCCTVIDIGFDLTVTDDQGNDLLDQNNPNSFKEEFINLYYMEEGEKVRVFNGGLDHPKNFFIYKDEQNDNYVMRVFLGGDYPIGETIIEWNKDESDTFVSEMKKLGDSGIILTKVWYQDDLVYDTKSLETASIFSLTK</sequence>
<dbReference type="PROSITE" id="PS51257">
    <property type="entry name" value="PROKAR_LIPOPROTEIN"/>
    <property type="match status" value="1"/>
</dbReference>
<accession>A0A841MLJ9</accession>
<dbReference type="Proteomes" id="UP000588604">
    <property type="component" value="Unassembled WGS sequence"/>
</dbReference>
<dbReference type="AlphaFoldDB" id="A0A841MLJ9"/>
<dbReference type="RefSeq" id="WP_184494897.1">
    <property type="nucleotide sequence ID" value="NZ_JACIJO010000002.1"/>
</dbReference>
<protein>
    <submittedName>
        <fullName evidence="1">Uncharacterized protein</fullName>
    </submittedName>
</protein>
<keyword evidence="2" id="KW-1185">Reference proteome</keyword>
<evidence type="ECO:0000313" key="1">
    <source>
        <dbReference type="EMBL" id="MBB6326279.1"/>
    </source>
</evidence>
<evidence type="ECO:0000313" key="2">
    <source>
        <dbReference type="Proteomes" id="UP000588604"/>
    </source>
</evidence>
<comment type="caution">
    <text evidence="1">The sequence shown here is derived from an EMBL/GenBank/DDBJ whole genome shotgun (WGS) entry which is preliminary data.</text>
</comment>
<dbReference type="EMBL" id="JACIJO010000002">
    <property type="protein sequence ID" value="MBB6326279.1"/>
    <property type="molecule type" value="Genomic_DNA"/>
</dbReference>
<organism evidence="1 2">
    <name type="scientific">Algoriphagus iocasae</name>
    <dbReference type="NCBI Taxonomy" id="1836499"/>
    <lineage>
        <taxon>Bacteria</taxon>
        <taxon>Pseudomonadati</taxon>
        <taxon>Bacteroidota</taxon>
        <taxon>Cytophagia</taxon>
        <taxon>Cytophagales</taxon>
        <taxon>Cyclobacteriaceae</taxon>
        <taxon>Algoriphagus</taxon>
    </lineage>
</organism>
<gene>
    <name evidence="1" type="ORF">FHS59_001907</name>
</gene>
<proteinExistence type="predicted"/>